<evidence type="ECO:0000256" key="2">
    <source>
        <dbReference type="ARBA" id="ARBA00022723"/>
    </source>
</evidence>
<evidence type="ECO:0000256" key="3">
    <source>
        <dbReference type="ARBA" id="ARBA00022771"/>
    </source>
</evidence>
<evidence type="ECO:0000256" key="5">
    <source>
        <dbReference type="ARBA" id="ARBA00023242"/>
    </source>
</evidence>
<protein>
    <recommendedName>
        <fullName evidence="8">C2H2-type domain-containing protein</fullName>
    </recommendedName>
</protein>
<feature type="compositionally biased region" description="Acidic residues" evidence="7">
    <location>
        <begin position="218"/>
        <end position="228"/>
    </location>
</feature>
<dbReference type="GO" id="GO:0009788">
    <property type="term" value="P:negative regulation of abscisic acid-activated signaling pathway"/>
    <property type="evidence" value="ECO:0007669"/>
    <property type="project" value="InterPro"/>
</dbReference>
<evidence type="ECO:0000256" key="7">
    <source>
        <dbReference type="SAM" id="MobiDB-lite"/>
    </source>
</evidence>
<dbReference type="Pfam" id="PF13912">
    <property type="entry name" value="zf-C2H2_6"/>
    <property type="match status" value="1"/>
</dbReference>
<dbReference type="InterPro" id="IPR044246">
    <property type="entry name" value="ZFP3-like"/>
</dbReference>
<keyword evidence="4" id="KW-0862">Zinc</keyword>
<evidence type="ECO:0000259" key="8">
    <source>
        <dbReference type="PROSITE" id="PS50157"/>
    </source>
</evidence>
<gene>
    <name evidence="9" type="ORF">A4U43_C10F18520</name>
</gene>
<evidence type="ECO:0000313" key="9">
    <source>
        <dbReference type="EMBL" id="ONK57287.1"/>
    </source>
</evidence>
<dbReference type="PROSITE" id="PS50157">
    <property type="entry name" value="ZINC_FINGER_C2H2_2"/>
    <property type="match status" value="1"/>
</dbReference>
<name>A0A5P1E737_ASPOF</name>
<dbReference type="GO" id="GO:0008270">
    <property type="term" value="F:zinc ion binding"/>
    <property type="evidence" value="ECO:0007669"/>
    <property type="project" value="UniProtKB-KW"/>
</dbReference>
<dbReference type="GO" id="GO:0005634">
    <property type="term" value="C:nucleus"/>
    <property type="evidence" value="ECO:0007669"/>
    <property type="project" value="UniProtKB-SubCell"/>
</dbReference>
<keyword evidence="3 6" id="KW-0863">Zinc-finger</keyword>
<dbReference type="InterPro" id="IPR036236">
    <property type="entry name" value="Znf_C2H2_sf"/>
</dbReference>
<dbReference type="PANTHER" id="PTHR47287">
    <property type="entry name" value="C2H2 AND C2HC ZINC FINGERS SUPERFAMILY PROTEIN"/>
    <property type="match status" value="1"/>
</dbReference>
<dbReference type="Proteomes" id="UP000243459">
    <property type="component" value="Chromosome 10"/>
</dbReference>
<feature type="compositionally biased region" description="Basic and acidic residues" evidence="7">
    <location>
        <begin position="204"/>
        <end position="217"/>
    </location>
</feature>
<dbReference type="PROSITE" id="PS00028">
    <property type="entry name" value="ZINC_FINGER_C2H2_1"/>
    <property type="match status" value="1"/>
</dbReference>
<dbReference type="SUPFAM" id="SSF57667">
    <property type="entry name" value="beta-beta-alpha zinc fingers"/>
    <property type="match status" value="1"/>
</dbReference>
<organism evidence="9 10">
    <name type="scientific">Asparagus officinalis</name>
    <name type="common">Garden asparagus</name>
    <dbReference type="NCBI Taxonomy" id="4686"/>
    <lineage>
        <taxon>Eukaryota</taxon>
        <taxon>Viridiplantae</taxon>
        <taxon>Streptophyta</taxon>
        <taxon>Embryophyta</taxon>
        <taxon>Tracheophyta</taxon>
        <taxon>Spermatophyta</taxon>
        <taxon>Magnoliopsida</taxon>
        <taxon>Liliopsida</taxon>
        <taxon>Asparagales</taxon>
        <taxon>Asparagaceae</taxon>
        <taxon>Asparagoideae</taxon>
        <taxon>Asparagus</taxon>
    </lineage>
</organism>
<evidence type="ECO:0000256" key="6">
    <source>
        <dbReference type="PROSITE-ProRule" id="PRU00042"/>
    </source>
</evidence>
<accession>A0A5P1E737</accession>
<sequence>MTDRVPNNNGSNTNISQNRNVDDESEIMYPCNYCDKVFHCWQALGGHQNAHKKERLLAKKGKNQEPHYDPLDPFSLPPPTPIPHQYMISSHYRSSIPRSPYYPDSYDHHSQWRSSYQHSPRYQPYHYPQHFRHFGANVGYIPPRVNPGPRVLRNSLYGLMPVSQRTDQAYNITHNVARGCVETNERFMRWVNSRNNVYEHGASWKENQENGEKKKENEEEELDLTLRL</sequence>
<evidence type="ECO:0000256" key="4">
    <source>
        <dbReference type="ARBA" id="ARBA00022833"/>
    </source>
</evidence>
<keyword evidence="5" id="KW-0539">Nucleus</keyword>
<keyword evidence="10" id="KW-1185">Reference proteome</keyword>
<dbReference type="EMBL" id="CM007390">
    <property type="protein sequence ID" value="ONK57287.1"/>
    <property type="molecule type" value="Genomic_DNA"/>
</dbReference>
<feature type="compositionally biased region" description="Low complexity" evidence="7">
    <location>
        <begin position="7"/>
        <end position="19"/>
    </location>
</feature>
<feature type="domain" description="C2H2-type" evidence="8">
    <location>
        <begin position="29"/>
        <end position="56"/>
    </location>
</feature>
<proteinExistence type="predicted"/>
<dbReference type="PANTHER" id="PTHR47287:SF9">
    <property type="entry name" value="ZINC FINGER PROTEIN 4-LIKE"/>
    <property type="match status" value="1"/>
</dbReference>
<evidence type="ECO:0000256" key="1">
    <source>
        <dbReference type="ARBA" id="ARBA00004123"/>
    </source>
</evidence>
<dbReference type="Gramene" id="ONK57287">
    <property type="protein sequence ID" value="ONK57287"/>
    <property type="gene ID" value="A4U43_C10F18520"/>
</dbReference>
<reference evidence="10" key="1">
    <citation type="journal article" date="2017" name="Nat. Commun.">
        <title>The asparagus genome sheds light on the origin and evolution of a young Y chromosome.</title>
        <authorList>
            <person name="Harkess A."/>
            <person name="Zhou J."/>
            <person name="Xu C."/>
            <person name="Bowers J.E."/>
            <person name="Van der Hulst R."/>
            <person name="Ayyampalayam S."/>
            <person name="Mercati F."/>
            <person name="Riccardi P."/>
            <person name="McKain M.R."/>
            <person name="Kakrana A."/>
            <person name="Tang H."/>
            <person name="Ray J."/>
            <person name="Groenendijk J."/>
            <person name="Arikit S."/>
            <person name="Mathioni S.M."/>
            <person name="Nakano M."/>
            <person name="Shan H."/>
            <person name="Telgmann-Rauber A."/>
            <person name="Kanno A."/>
            <person name="Yue Z."/>
            <person name="Chen H."/>
            <person name="Li W."/>
            <person name="Chen Y."/>
            <person name="Xu X."/>
            <person name="Zhang Y."/>
            <person name="Luo S."/>
            <person name="Chen H."/>
            <person name="Gao J."/>
            <person name="Mao Z."/>
            <person name="Pires J.C."/>
            <person name="Luo M."/>
            <person name="Kudrna D."/>
            <person name="Wing R.A."/>
            <person name="Meyers B.C."/>
            <person name="Yi K."/>
            <person name="Kong H."/>
            <person name="Lavrijsen P."/>
            <person name="Sunseri F."/>
            <person name="Falavigna A."/>
            <person name="Ye Y."/>
            <person name="Leebens-Mack J.H."/>
            <person name="Chen G."/>
        </authorList>
    </citation>
    <scope>NUCLEOTIDE SEQUENCE [LARGE SCALE GENOMIC DNA]</scope>
    <source>
        <strain evidence="10">cv. DH0086</strain>
    </source>
</reference>
<keyword evidence="2" id="KW-0479">Metal-binding</keyword>
<dbReference type="Gene3D" id="3.30.160.60">
    <property type="entry name" value="Classic Zinc Finger"/>
    <property type="match status" value="1"/>
</dbReference>
<evidence type="ECO:0000313" key="10">
    <source>
        <dbReference type="Proteomes" id="UP000243459"/>
    </source>
</evidence>
<dbReference type="AlphaFoldDB" id="A0A5P1E737"/>
<dbReference type="InterPro" id="IPR013087">
    <property type="entry name" value="Znf_C2H2_type"/>
</dbReference>
<dbReference type="OrthoDB" id="772256at2759"/>
<feature type="region of interest" description="Disordered" evidence="7">
    <location>
        <begin position="204"/>
        <end position="228"/>
    </location>
</feature>
<comment type="subcellular location">
    <subcellularLocation>
        <location evidence="1">Nucleus</location>
    </subcellularLocation>
</comment>
<feature type="region of interest" description="Disordered" evidence="7">
    <location>
        <begin position="1"/>
        <end position="21"/>
    </location>
</feature>